<evidence type="ECO:0000313" key="1">
    <source>
        <dbReference type="EMBL" id="TDL20084.1"/>
    </source>
</evidence>
<accession>A0A4Y7PXF7</accession>
<dbReference type="VEuPathDB" id="FungiDB:BD410DRAFT_791465"/>
<gene>
    <name evidence="1" type="ORF">BD410DRAFT_791465</name>
</gene>
<dbReference type="EMBL" id="ML170191">
    <property type="protein sequence ID" value="TDL20084.1"/>
    <property type="molecule type" value="Genomic_DNA"/>
</dbReference>
<sequence>MGIFLRPRNSTLPLEIEWHLGVSDCGNLQNSANSDSHIPNFTPVHSFRSIPGHVVPTSDATSSAHVCPAVFECPCSWRLEKLLQGYTRK</sequence>
<reference evidence="1 2" key="1">
    <citation type="submission" date="2018-06" db="EMBL/GenBank/DDBJ databases">
        <title>A transcriptomic atlas of mushroom development highlights an independent origin of complex multicellularity.</title>
        <authorList>
            <consortium name="DOE Joint Genome Institute"/>
            <person name="Krizsan K."/>
            <person name="Almasi E."/>
            <person name="Merenyi Z."/>
            <person name="Sahu N."/>
            <person name="Viragh M."/>
            <person name="Koszo T."/>
            <person name="Mondo S."/>
            <person name="Kiss B."/>
            <person name="Balint B."/>
            <person name="Kues U."/>
            <person name="Barry K."/>
            <person name="Hegedus J.C."/>
            <person name="Henrissat B."/>
            <person name="Johnson J."/>
            <person name="Lipzen A."/>
            <person name="Ohm R."/>
            <person name="Nagy I."/>
            <person name="Pangilinan J."/>
            <person name="Yan J."/>
            <person name="Xiong Y."/>
            <person name="Grigoriev I.V."/>
            <person name="Hibbett D.S."/>
            <person name="Nagy L.G."/>
        </authorList>
    </citation>
    <scope>NUCLEOTIDE SEQUENCE [LARGE SCALE GENOMIC DNA]</scope>
    <source>
        <strain evidence="1 2">SZMC22713</strain>
    </source>
</reference>
<organism evidence="1 2">
    <name type="scientific">Rickenella mellea</name>
    <dbReference type="NCBI Taxonomy" id="50990"/>
    <lineage>
        <taxon>Eukaryota</taxon>
        <taxon>Fungi</taxon>
        <taxon>Dikarya</taxon>
        <taxon>Basidiomycota</taxon>
        <taxon>Agaricomycotina</taxon>
        <taxon>Agaricomycetes</taxon>
        <taxon>Hymenochaetales</taxon>
        <taxon>Rickenellaceae</taxon>
        <taxon>Rickenella</taxon>
    </lineage>
</organism>
<dbReference type="Proteomes" id="UP000294933">
    <property type="component" value="Unassembled WGS sequence"/>
</dbReference>
<evidence type="ECO:0000313" key="2">
    <source>
        <dbReference type="Proteomes" id="UP000294933"/>
    </source>
</evidence>
<protein>
    <submittedName>
        <fullName evidence="1">Uncharacterized protein</fullName>
    </submittedName>
</protein>
<proteinExistence type="predicted"/>
<keyword evidence="2" id="KW-1185">Reference proteome</keyword>
<name>A0A4Y7PXF7_9AGAM</name>
<dbReference type="AlphaFoldDB" id="A0A4Y7PXF7"/>